<reference evidence="1" key="1">
    <citation type="submission" date="2019-04" db="EMBL/GenBank/DDBJ databases">
        <title>Microbes associate with the intestines of laboratory mice.</title>
        <authorList>
            <person name="Navarre W."/>
            <person name="Wong E."/>
            <person name="Huang K."/>
            <person name="Tropini C."/>
            <person name="Ng K."/>
            <person name="Yu B."/>
        </authorList>
    </citation>
    <scope>NUCLEOTIDE SEQUENCE</scope>
    <source>
        <strain evidence="1">NM72_1-8</strain>
    </source>
</reference>
<evidence type="ECO:0000313" key="2">
    <source>
        <dbReference type="Proteomes" id="UP000307720"/>
    </source>
</evidence>
<proteinExistence type="predicted"/>
<sequence>MNGHQYEQKCAKKLKRHGFRKIEITRESGDQGIDIIAYRKRKKYGIQCKYYSYPVGNHAVQEAFAGAKYYDCDIAAVMTNASFTKSAKTLANRTEVLLWSDNKIPFSRRSFFATKYIGLFAFLAGIFEWSAMLKIGNTAYPFLQKTELLSLIAGGFLGIFEYGKWTLPFLSGIFYFISGFINFLFPSMTKRIGTYGIIFYLIIILISFSRAIYLYKKKHKNNN</sequence>
<evidence type="ECO:0000313" key="1">
    <source>
        <dbReference type="EMBL" id="TGY00704.1"/>
    </source>
</evidence>
<comment type="caution">
    <text evidence="1">The sequence shown here is derived from an EMBL/GenBank/DDBJ whole genome shotgun (WGS) entry which is preliminary data.</text>
</comment>
<keyword evidence="2" id="KW-1185">Reference proteome</keyword>
<accession>A0AC61R4P3</accession>
<name>A0AC61R4P3_9FIRM</name>
<keyword evidence="1" id="KW-0255">Endonuclease</keyword>
<keyword evidence="1" id="KW-0540">Nuclease</keyword>
<keyword evidence="1" id="KW-0378">Hydrolase</keyword>
<gene>
    <name evidence="1" type="ORF">E5357_00555</name>
</gene>
<dbReference type="EMBL" id="SRZB01000001">
    <property type="protein sequence ID" value="TGY00704.1"/>
    <property type="molecule type" value="Genomic_DNA"/>
</dbReference>
<dbReference type="Proteomes" id="UP000307720">
    <property type="component" value="Unassembled WGS sequence"/>
</dbReference>
<protein>
    <submittedName>
        <fullName evidence="1">Restriction endonuclease</fullName>
    </submittedName>
</protein>
<organism evidence="1 2">
    <name type="scientific">Hominisplanchenecus murintestinalis</name>
    <dbReference type="NCBI Taxonomy" id="2941517"/>
    <lineage>
        <taxon>Bacteria</taxon>
        <taxon>Bacillati</taxon>
        <taxon>Bacillota</taxon>
        <taxon>Clostridia</taxon>
        <taxon>Lachnospirales</taxon>
        <taxon>Lachnospiraceae</taxon>
        <taxon>Hominisplanchenecus</taxon>
    </lineage>
</organism>